<evidence type="ECO:0000313" key="3">
    <source>
        <dbReference type="EMBL" id="CAD8144341.1"/>
    </source>
</evidence>
<evidence type="ECO:0008006" key="5">
    <source>
        <dbReference type="Google" id="ProtNLM"/>
    </source>
</evidence>
<reference evidence="3" key="1">
    <citation type="submission" date="2021-01" db="EMBL/GenBank/DDBJ databases">
        <authorList>
            <consortium name="Genoscope - CEA"/>
            <person name="William W."/>
        </authorList>
    </citation>
    <scope>NUCLEOTIDE SEQUENCE</scope>
</reference>
<dbReference type="AlphaFoldDB" id="A0A8S1SS39"/>
<comment type="caution">
    <text evidence="3">The sequence shown here is derived from an EMBL/GenBank/DDBJ whole genome shotgun (WGS) entry which is preliminary data.</text>
</comment>
<dbReference type="OMA" id="LMRQKEC"/>
<feature type="coiled-coil region" evidence="1">
    <location>
        <begin position="226"/>
        <end position="271"/>
    </location>
</feature>
<dbReference type="OrthoDB" id="307582at2759"/>
<gene>
    <name evidence="3" type="ORF">POCTA_138.1.T0160100</name>
</gene>
<protein>
    <recommendedName>
        <fullName evidence="5">Trichohyalin-plectin-homology domain-containing protein</fullName>
    </recommendedName>
</protein>
<feature type="region of interest" description="Disordered" evidence="2">
    <location>
        <begin position="1"/>
        <end position="26"/>
    </location>
</feature>
<keyword evidence="1" id="KW-0175">Coiled coil</keyword>
<dbReference type="EMBL" id="CAJJDP010000016">
    <property type="protein sequence ID" value="CAD8144341.1"/>
    <property type="molecule type" value="Genomic_DNA"/>
</dbReference>
<keyword evidence="4" id="KW-1185">Reference proteome</keyword>
<name>A0A8S1SS39_PAROT</name>
<evidence type="ECO:0000313" key="4">
    <source>
        <dbReference type="Proteomes" id="UP000683925"/>
    </source>
</evidence>
<feature type="compositionally biased region" description="Basic and acidic residues" evidence="2">
    <location>
        <begin position="1"/>
        <end position="13"/>
    </location>
</feature>
<feature type="coiled-coil region" evidence="1">
    <location>
        <begin position="305"/>
        <end position="361"/>
    </location>
</feature>
<evidence type="ECO:0000256" key="1">
    <source>
        <dbReference type="SAM" id="Coils"/>
    </source>
</evidence>
<dbReference type="Proteomes" id="UP000683925">
    <property type="component" value="Unassembled WGS sequence"/>
</dbReference>
<accession>A0A8S1SS39</accession>
<evidence type="ECO:0000256" key="2">
    <source>
        <dbReference type="SAM" id="MobiDB-lite"/>
    </source>
</evidence>
<sequence>MQDIRQMRQKYETIKQSNPNTPKKCLTPSISALYVKTSPGLQMTPPSNPRLKKVCNNCLNRSLMRQKECRVQQERQEDQKLYQQVKQSMDQENQFRDQLAEENRRKFFTYHKINGDLIQQHQQRVKTEQSNEKAEVANFFKQLERDEHLQKIKKLEKKEQLQQYYLRDLKNQISFKEEEKFQQKLQNNKSDIIESQYWTQLESEQIHNQQIKAQQQRQMINYWKYTLGEKQKLKQEQEEMNKMEQEQLKFVQKSNEKLNKAAELAKKQQMEQFKQEIQYQVKINEQKRKDEENKKQQEYYTMIQYKQQEEQREKQKQLDKSMEKQAFIKEIEQQIIFKQKVQKEQKEKELSQSEKKLLIQEIPIKLVCCDECKHTCPSKVITNILQ</sequence>
<organism evidence="3 4">
    <name type="scientific">Paramecium octaurelia</name>
    <dbReference type="NCBI Taxonomy" id="43137"/>
    <lineage>
        <taxon>Eukaryota</taxon>
        <taxon>Sar</taxon>
        <taxon>Alveolata</taxon>
        <taxon>Ciliophora</taxon>
        <taxon>Intramacronucleata</taxon>
        <taxon>Oligohymenophorea</taxon>
        <taxon>Peniculida</taxon>
        <taxon>Parameciidae</taxon>
        <taxon>Paramecium</taxon>
    </lineage>
</organism>
<proteinExistence type="predicted"/>